<dbReference type="Proteomes" id="UP001146120">
    <property type="component" value="Unassembled WGS sequence"/>
</dbReference>
<dbReference type="AlphaFoldDB" id="A0AAV2YW33"/>
<dbReference type="InterPro" id="IPR029787">
    <property type="entry name" value="Nucleotide_cyclase"/>
</dbReference>
<evidence type="ECO:0000256" key="2">
    <source>
        <dbReference type="ARBA" id="ARBA00023239"/>
    </source>
</evidence>
<dbReference type="EMBL" id="DAKRPA010000113">
    <property type="protein sequence ID" value="DAZ98200.1"/>
    <property type="molecule type" value="Genomic_DNA"/>
</dbReference>
<feature type="transmembrane region" description="Helical" evidence="4">
    <location>
        <begin position="530"/>
        <end position="546"/>
    </location>
</feature>
<feature type="transmembrane region" description="Helical" evidence="4">
    <location>
        <begin position="7"/>
        <end position="24"/>
    </location>
</feature>
<protein>
    <recommendedName>
        <fullName evidence="5">Guanylate cyclase domain-containing protein</fullName>
    </recommendedName>
</protein>
<evidence type="ECO:0000256" key="1">
    <source>
        <dbReference type="ARBA" id="ARBA00022741"/>
    </source>
</evidence>
<comment type="similarity">
    <text evidence="3">Belongs to the adenylyl cyclase class-4/guanylyl cyclase family.</text>
</comment>
<dbReference type="InterPro" id="IPR001054">
    <property type="entry name" value="A/G_cyclase"/>
</dbReference>
<dbReference type="GO" id="GO:0070482">
    <property type="term" value="P:response to oxygen levels"/>
    <property type="evidence" value="ECO:0007669"/>
    <property type="project" value="TreeGrafter"/>
</dbReference>
<feature type="transmembrane region" description="Helical" evidence="4">
    <location>
        <begin position="387"/>
        <end position="404"/>
    </location>
</feature>
<dbReference type="GO" id="GO:0004383">
    <property type="term" value="F:guanylate cyclase activity"/>
    <property type="evidence" value="ECO:0007669"/>
    <property type="project" value="TreeGrafter"/>
</dbReference>
<reference evidence="6" key="1">
    <citation type="submission" date="2022-11" db="EMBL/GenBank/DDBJ databases">
        <authorList>
            <person name="Morgan W.R."/>
            <person name="Tartar A."/>
        </authorList>
    </citation>
    <scope>NUCLEOTIDE SEQUENCE</scope>
    <source>
        <strain evidence="6">ARSEF 373</strain>
    </source>
</reference>
<feature type="domain" description="Guanylate cyclase" evidence="5">
    <location>
        <begin position="600"/>
        <end position="729"/>
    </location>
</feature>
<sequence>MRFTTATVCGFCHLVIKIFFVVVFCKQQCRFQDFESISSISMVVFCMLSSFYGERHVRREFVERLSVTEDRKRRDDLLETMLPVHIKENLKQKRVDDLVEYYEEVSILFCYVSNFQALSKNASAIDLVKLINRIVFCFDKATDARGVYKVEAIAETYMCAAGVPMRDPYHHEKIADMALTMMRIRETECWSFNGVEIQLQIGIHSGPVMAGVVGSKTYSYHLFGDAVNTSSRICSSCHAGKIQISDRTRQLLLRSGCYHISERGMMNLKGKGMVKLFWLDGKSGQPRIDHPTLLLSCFEAAVESSIRSEEANYAPHHKSDDYISNMNAVEISKRTLEFRSKLRRKRRSDIAPTSLDIKDVVGTAIEMENVFQEDHAHDSTPQFLTSIRAAAGMVGAIITAQIYYQVQSTTDGNIKYIVNSTLFLLFLLFSFLIRRYPEFHAVKEPSATIGSIVFILLMDIQVFLEDSPNQRSTQPLQDFLDMNMLSAVVFGLTLRLRFRNAVIVNGTSLVVFVCILMYRRREPWQQVGESLAFVITSICIAGHFGYKREYGLRRDFLLKCTLRLEKQKCEDLLANMLPAPSYAEALMQQSTVVDELAEVTLLYSDMVGFTTLGASLKPSDVCLLLNKIYSAFDRHLDHFGIYKMDTVGDAFIAIGGLPNFKSEKNHAAAVAGFAIEMLHEIERFCAEAQVSLQMRIGIHTGKVVGGVVGVKKPRYLIWGHHTVVANLMEARGTPGRIQVSEDTYQHLRLCPEFHLEERVGRVQIGENESIRTYFLVKDHQSVKATVAARYLQARPAMNKIALAQLRSCLHLPENSPLSKQLDAARPSIERNRSFVDIIGKR</sequence>
<evidence type="ECO:0000259" key="5">
    <source>
        <dbReference type="PROSITE" id="PS50125"/>
    </source>
</evidence>
<gene>
    <name evidence="6" type="ORF">N0F65_005332</name>
</gene>
<organism evidence="6 7">
    <name type="scientific">Lagenidium giganteum</name>
    <dbReference type="NCBI Taxonomy" id="4803"/>
    <lineage>
        <taxon>Eukaryota</taxon>
        <taxon>Sar</taxon>
        <taxon>Stramenopiles</taxon>
        <taxon>Oomycota</taxon>
        <taxon>Peronosporomycetes</taxon>
        <taxon>Pythiales</taxon>
        <taxon>Pythiaceae</taxon>
    </lineage>
</organism>
<dbReference type="Pfam" id="PF00211">
    <property type="entry name" value="Guanylate_cyc"/>
    <property type="match status" value="2"/>
</dbReference>
<keyword evidence="4" id="KW-0812">Transmembrane</keyword>
<keyword evidence="1" id="KW-0547">Nucleotide-binding</keyword>
<proteinExistence type="inferred from homology"/>
<name>A0AAV2YW33_9STRA</name>
<dbReference type="PROSITE" id="PS50125">
    <property type="entry name" value="GUANYLATE_CYCLASE_2"/>
    <property type="match status" value="2"/>
</dbReference>
<feature type="transmembrane region" description="Helical" evidence="4">
    <location>
        <begin position="36"/>
        <end position="53"/>
    </location>
</feature>
<keyword evidence="7" id="KW-1185">Reference proteome</keyword>
<accession>A0AAV2YW33</accession>
<evidence type="ECO:0000256" key="3">
    <source>
        <dbReference type="RuleBase" id="RU000405"/>
    </source>
</evidence>
<feature type="transmembrane region" description="Helical" evidence="4">
    <location>
        <begin position="501"/>
        <end position="518"/>
    </location>
</feature>
<dbReference type="PANTHER" id="PTHR45655">
    <property type="entry name" value="GUANYLATE CYCLASE SOLUBLE SUBUNIT BETA-2"/>
    <property type="match status" value="1"/>
</dbReference>
<dbReference type="GO" id="GO:0019934">
    <property type="term" value="P:cGMP-mediated signaling"/>
    <property type="evidence" value="ECO:0007669"/>
    <property type="project" value="TreeGrafter"/>
</dbReference>
<dbReference type="SMART" id="SM00044">
    <property type="entry name" value="CYCc"/>
    <property type="match status" value="2"/>
</dbReference>
<dbReference type="PANTHER" id="PTHR45655:SF13">
    <property type="entry name" value="SOLUBLE GUANYLATE CYCLASE GCY-32-RELATED"/>
    <property type="match status" value="1"/>
</dbReference>
<comment type="caution">
    <text evidence="6">The sequence shown here is derived from an EMBL/GenBank/DDBJ whole genome shotgun (WGS) entry which is preliminary data.</text>
</comment>
<dbReference type="CDD" id="cd07302">
    <property type="entry name" value="CHD"/>
    <property type="match status" value="2"/>
</dbReference>
<feature type="domain" description="Guanylate cyclase" evidence="5">
    <location>
        <begin position="106"/>
        <end position="234"/>
    </location>
</feature>
<dbReference type="GO" id="GO:0000166">
    <property type="term" value="F:nucleotide binding"/>
    <property type="evidence" value="ECO:0007669"/>
    <property type="project" value="UniProtKB-KW"/>
</dbReference>
<keyword evidence="4" id="KW-0472">Membrane</keyword>
<keyword evidence="2 3" id="KW-0456">Lyase</keyword>
<reference evidence="6" key="2">
    <citation type="journal article" date="2023" name="Microbiol Resour">
        <title>Decontamination and Annotation of the Draft Genome Sequence of the Oomycete Lagenidium giganteum ARSEF 373.</title>
        <authorList>
            <person name="Morgan W.R."/>
            <person name="Tartar A."/>
        </authorList>
    </citation>
    <scope>NUCLEOTIDE SEQUENCE</scope>
    <source>
        <strain evidence="6">ARSEF 373</strain>
    </source>
</reference>
<keyword evidence="4" id="KW-1133">Transmembrane helix</keyword>
<feature type="transmembrane region" description="Helical" evidence="4">
    <location>
        <begin position="416"/>
        <end position="433"/>
    </location>
</feature>
<dbReference type="SUPFAM" id="SSF55073">
    <property type="entry name" value="Nucleotide cyclase"/>
    <property type="match status" value="2"/>
</dbReference>
<dbReference type="GO" id="GO:0008074">
    <property type="term" value="C:guanylate cyclase complex, soluble"/>
    <property type="evidence" value="ECO:0007669"/>
    <property type="project" value="TreeGrafter"/>
</dbReference>
<feature type="transmembrane region" description="Helical" evidence="4">
    <location>
        <begin position="445"/>
        <end position="464"/>
    </location>
</feature>
<evidence type="ECO:0000313" key="6">
    <source>
        <dbReference type="EMBL" id="DAZ98200.1"/>
    </source>
</evidence>
<dbReference type="Gene3D" id="3.30.70.1230">
    <property type="entry name" value="Nucleotide cyclase"/>
    <property type="match status" value="2"/>
</dbReference>
<evidence type="ECO:0000313" key="7">
    <source>
        <dbReference type="Proteomes" id="UP001146120"/>
    </source>
</evidence>
<dbReference type="PROSITE" id="PS00452">
    <property type="entry name" value="GUANYLATE_CYCLASE_1"/>
    <property type="match status" value="1"/>
</dbReference>
<evidence type="ECO:0000256" key="4">
    <source>
        <dbReference type="SAM" id="Phobius"/>
    </source>
</evidence>
<dbReference type="InterPro" id="IPR018297">
    <property type="entry name" value="A/G_cyclase_CS"/>
</dbReference>